<dbReference type="EMBL" id="AJ277898">
    <property type="protein sequence ID" value="CAB91552.1"/>
    <property type="molecule type" value="Genomic_DNA"/>
</dbReference>
<accession>Q9M3U5</accession>
<gene>
    <name evidence="2" type="primary">drepp2</name>
</gene>
<dbReference type="GO" id="GO:0005886">
    <property type="term" value="C:plasma membrane"/>
    <property type="evidence" value="ECO:0007669"/>
    <property type="project" value="InterPro"/>
</dbReference>
<dbReference type="InterPro" id="IPR008469">
    <property type="entry name" value="DREPP"/>
</dbReference>
<dbReference type="AlphaFoldDB" id="Q9M3U5"/>
<dbReference type="Pfam" id="PF05558">
    <property type="entry name" value="DREPP"/>
    <property type="match status" value="1"/>
</dbReference>
<dbReference type="PANTHER" id="PTHR38522">
    <property type="entry name" value="PLASMA MEMBRANE-ASSOCIATED CATION-BINDING PROTEIN 1"/>
    <property type="match status" value="1"/>
</dbReference>
<feature type="compositionally biased region" description="Low complexity" evidence="1">
    <location>
        <begin position="176"/>
        <end position="209"/>
    </location>
</feature>
<protein>
    <submittedName>
        <fullName evidence="2">DREPP2 protein</fullName>
    </submittedName>
</protein>
<proteinExistence type="predicted"/>
<organism evidence="2">
    <name type="scientific">Nicotiana tabacum</name>
    <name type="common">Common tobacco</name>
    <dbReference type="NCBI Taxonomy" id="4097"/>
    <lineage>
        <taxon>Eukaryota</taxon>
        <taxon>Viridiplantae</taxon>
        <taxon>Streptophyta</taxon>
        <taxon>Embryophyta</taxon>
        <taxon>Tracheophyta</taxon>
        <taxon>Spermatophyta</taxon>
        <taxon>Magnoliopsida</taxon>
        <taxon>eudicotyledons</taxon>
        <taxon>Gunneridae</taxon>
        <taxon>Pentapetalae</taxon>
        <taxon>asterids</taxon>
        <taxon>lamiids</taxon>
        <taxon>Solanales</taxon>
        <taxon>Solanaceae</taxon>
        <taxon>Nicotianoideae</taxon>
        <taxon>Nicotianeae</taxon>
        <taxon>Nicotiana</taxon>
    </lineage>
</organism>
<name>Q9M3U5_TOBAC</name>
<feature type="region of interest" description="Disordered" evidence="1">
    <location>
        <begin position="162"/>
        <end position="215"/>
    </location>
</feature>
<evidence type="ECO:0000256" key="1">
    <source>
        <dbReference type="SAM" id="MobiDB-lite"/>
    </source>
</evidence>
<dbReference type="PANTHER" id="PTHR38522:SF2">
    <property type="entry name" value="PLASMA MEMBRANE-ASSOCIATED CATION-BINDING PROTEIN 1"/>
    <property type="match status" value="1"/>
</dbReference>
<feature type="compositionally biased region" description="Basic and acidic residues" evidence="1">
    <location>
        <begin position="162"/>
        <end position="171"/>
    </location>
</feature>
<evidence type="ECO:0000313" key="2">
    <source>
        <dbReference type="EMBL" id="CAB91552.1"/>
    </source>
</evidence>
<sequence>MGYWQAKVVPKFKQIFDKNGPKKAAAAEACKTFDEAKEQYSKEFEEKKTELQPKVVEIYEAAAVEIKTLVKGPKVSGLKKHSTQVQKFLDELVKIEFPGSKAVSEASSNFGPSYVSGPVLFVFEKVSTFIVTEDKKEEEAAASEAEATTAAPVEVKEKEIVAEAEAKKEEEPAPAPAATPAAEVAPAEVAPAADVAPAKVEEAPAAVAAPEPPKA</sequence>
<reference evidence="2" key="1">
    <citation type="submission" date="2000-05" db="EMBL/GenBank/DDBJ databases">
        <title>Cloning promoters of two developmentally regulated tobacco genes. Study of their spatio-temporal expression pattern.</title>
        <authorList>
            <person name="Bassac G."/>
            <person name="Domergue O."/>
            <person name="Grignon N."/>
            <person name="Ferriere N."/>
            <person name="Escoute J."/>
            <person name="Teyssendier de la Serve B."/>
        </authorList>
    </citation>
    <scope>NUCLEOTIDE SEQUENCE</scope>
</reference>